<feature type="transmembrane region" description="Helical" evidence="2">
    <location>
        <begin position="183"/>
        <end position="209"/>
    </location>
</feature>
<sequence>MSKWRWFGVWRGWRRSVLGGEWGAGWAPRIPPPSRSIPRTHLKQVHFEGMAKTRGWRRPVPLTHNIRSVPTRACRFSSEAPPAPSLMDAVIDADASLLSPRYLLQNAAAATAAAGLYGAPSMWEMTTTSSATATPSAHGADSPSADVHRSPALPAAPPPVTARVVEKAGRRVASRRGPHNIGIGWISTLAMKAAAVCLVQVALAAILYWIAVNPYALTFTSTAVMVAFATNPSETSFLEWSRRQAPHVAAQKQGLDALRTRLAPYLLRFQDWEYFDFGMCSMVRLRDFADYVYLYLGVFNRWYLTGWYLDAPETDVRWEELRLGSGNASESEA</sequence>
<feature type="chain" id="PRO_5043575147" evidence="3">
    <location>
        <begin position="20"/>
        <end position="333"/>
    </location>
</feature>
<name>A0AAV9ISQ8_CYACA</name>
<proteinExistence type="predicted"/>
<dbReference type="AlphaFoldDB" id="A0AAV9ISQ8"/>
<dbReference type="Proteomes" id="UP001301350">
    <property type="component" value="Unassembled WGS sequence"/>
</dbReference>
<comment type="caution">
    <text evidence="4">The sequence shown here is derived from an EMBL/GenBank/DDBJ whole genome shotgun (WGS) entry which is preliminary data.</text>
</comment>
<evidence type="ECO:0000256" key="2">
    <source>
        <dbReference type="SAM" id="Phobius"/>
    </source>
</evidence>
<keyword evidence="2" id="KW-0472">Membrane</keyword>
<keyword evidence="2" id="KW-1133">Transmembrane helix</keyword>
<accession>A0AAV9ISQ8</accession>
<gene>
    <name evidence="4" type="ORF">CDCA_CDCA04G1359</name>
</gene>
<feature type="signal peptide" evidence="3">
    <location>
        <begin position="1"/>
        <end position="19"/>
    </location>
</feature>
<feature type="transmembrane region" description="Helical" evidence="2">
    <location>
        <begin position="215"/>
        <end position="233"/>
    </location>
</feature>
<keyword evidence="3" id="KW-0732">Signal</keyword>
<evidence type="ECO:0000256" key="1">
    <source>
        <dbReference type="SAM" id="MobiDB-lite"/>
    </source>
</evidence>
<evidence type="ECO:0000313" key="4">
    <source>
        <dbReference type="EMBL" id="KAK4535334.1"/>
    </source>
</evidence>
<keyword evidence="5" id="KW-1185">Reference proteome</keyword>
<protein>
    <submittedName>
        <fullName evidence="4">Uncharacterized protein</fullName>
    </submittedName>
</protein>
<feature type="region of interest" description="Disordered" evidence="1">
    <location>
        <begin position="128"/>
        <end position="159"/>
    </location>
</feature>
<organism evidence="4 5">
    <name type="scientific">Cyanidium caldarium</name>
    <name type="common">Red alga</name>
    <dbReference type="NCBI Taxonomy" id="2771"/>
    <lineage>
        <taxon>Eukaryota</taxon>
        <taxon>Rhodophyta</taxon>
        <taxon>Bangiophyceae</taxon>
        <taxon>Cyanidiales</taxon>
        <taxon>Cyanidiaceae</taxon>
        <taxon>Cyanidium</taxon>
    </lineage>
</organism>
<feature type="compositionally biased region" description="Low complexity" evidence="1">
    <location>
        <begin position="128"/>
        <end position="137"/>
    </location>
</feature>
<evidence type="ECO:0000256" key="3">
    <source>
        <dbReference type="SAM" id="SignalP"/>
    </source>
</evidence>
<dbReference type="EMBL" id="JANCYW010000004">
    <property type="protein sequence ID" value="KAK4535334.1"/>
    <property type="molecule type" value="Genomic_DNA"/>
</dbReference>
<keyword evidence="2" id="KW-0812">Transmembrane</keyword>
<reference evidence="4 5" key="1">
    <citation type="submission" date="2022-07" db="EMBL/GenBank/DDBJ databases">
        <title>Genome-wide signatures of adaptation to extreme environments.</title>
        <authorList>
            <person name="Cho C.H."/>
            <person name="Yoon H.S."/>
        </authorList>
    </citation>
    <scope>NUCLEOTIDE SEQUENCE [LARGE SCALE GENOMIC DNA]</scope>
    <source>
        <strain evidence="4 5">DBV 063 E5</strain>
    </source>
</reference>
<evidence type="ECO:0000313" key="5">
    <source>
        <dbReference type="Proteomes" id="UP001301350"/>
    </source>
</evidence>